<dbReference type="GO" id="GO:0005829">
    <property type="term" value="C:cytosol"/>
    <property type="evidence" value="ECO:0007669"/>
    <property type="project" value="TreeGrafter"/>
</dbReference>
<evidence type="ECO:0000313" key="7">
    <source>
        <dbReference type="EMBL" id="QLL30038.1"/>
    </source>
</evidence>
<keyword evidence="8" id="KW-1185">Reference proteome</keyword>
<evidence type="ECO:0000256" key="6">
    <source>
        <dbReference type="HAMAP-Rule" id="MF_00074"/>
    </source>
</evidence>
<accession>A0A7D6JJZ2</accession>
<evidence type="ECO:0000256" key="3">
    <source>
        <dbReference type="ARBA" id="ARBA00022603"/>
    </source>
</evidence>
<dbReference type="AlphaFoldDB" id="A0A7D6JJZ2"/>
<feature type="binding site" evidence="6">
    <location>
        <begin position="143"/>
        <end position="144"/>
    </location>
    <ligand>
        <name>S-adenosyl-L-methionine</name>
        <dbReference type="ChEBI" id="CHEBI:59789"/>
    </ligand>
</feature>
<dbReference type="InterPro" id="IPR003682">
    <property type="entry name" value="rRNA_ssu_MeTfrase_G"/>
</dbReference>
<feature type="binding site" evidence="6">
    <location>
        <position position="156"/>
    </location>
    <ligand>
        <name>S-adenosyl-L-methionine</name>
        <dbReference type="ChEBI" id="CHEBI:59789"/>
    </ligand>
</feature>
<dbReference type="SUPFAM" id="SSF53335">
    <property type="entry name" value="S-adenosyl-L-methionine-dependent methyltransferases"/>
    <property type="match status" value="1"/>
</dbReference>
<dbReference type="EC" id="2.1.1.-" evidence="6"/>
<dbReference type="GO" id="GO:0070043">
    <property type="term" value="F:rRNA (guanine-N7-)-methyltransferase activity"/>
    <property type="evidence" value="ECO:0007669"/>
    <property type="project" value="UniProtKB-UniRule"/>
</dbReference>
<dbReference type="RefSeq" id="WP_181496849.1">
    <property type="nucleotide sequence ID" value="NZ_CP032152.1"/>
</dbReference>
<evidence type="ECO:0000256" key="4">
    <source>
        <dbReference type="ARBA" id="ARBA00022679"/>
    </source>
</evidence>
<evidence type="ECO:0000256" key="1">
    <source>
        <dbReference type="ARBA" id="ARBA00022490"/>
    </source>
</evidence>
<evidence type="ECO:0000256" key="2">
    <source>
        <dbReference type="ARBA" id="ARBA00022552"/>
    </source>
</evidence>
<comment type="similarity">
    <text evidence="6">Belongs to the methyltransferase superfamily. RNA methyltransferase RsmG family.</text>
</comment>
<dbReference type="PANTHER" id="PTHR31760">
    <property type="entry name" value="S-ADENOSYL-L-METHIONINE-DEPENDENT METHYLTRANSFERASES SUPERFAMILY PROTEIN"/>
    <property type="match status" value="1"/>
</dbReference>
<dbReference type="NCBIfam" id="TIGR00138">
    <property type="entry name" value="rsmG_gidB"/>
    <property type="match status" value="1"/>
</dbReference>
<comment type="subcellular location">
    <subcellularLocation>
        <location evidence="6">Cytoplasm</location>
    </subcellularLocation>
</comment>
<dbReference type="Gene3D" id="3.40.50.150">
    <property type="entry name" value="Vaccinia Virus protein VP39"/>
    <property type="match status" value="1"/>
</dbReference>
<dbReference type="CDD" id="cd02440">
    <property type="entry name" value="AdoMet_MTases"/>
    <property type="match status" value="1"/>
</dbReference>
<gene>
    <name evidence="6 7" type="primary">rsmG</name>
    <name evidence="7" type="ORF">D3A95_03305</name>
</gene>
<dbReference type="EMBL" id="CP032152">
    <property type="protein sequence ID" value="QLL30038.1"/>
    <property type="molecule type" value="Genomic_DNA"/>
</dbReference>
<feature type="binding site" evidence="6">
    <location>
        <position position="97"/>
    </location>
    <ligand>
        <name>S-adenosyl-L-methionine</name>
        <dbReference type="ChEBI" id="CHEBI:59789"/>
    </ligand>
</feature>
<evidence type="ECO:0000313" key="8">
    <source>
        <dbReference type="Proteomes" id="UP000261812"/>
    </source>
</evidence>
<keyword evidence="1 6" id="KW-0963">Cytoplasm</keyword>
<dbReference type="PANTHER" id="PTHR31760:SF0">
    <property type="entry name" value="S-ADENOSYL-L-METHIONINE-DEPENDENT METHYLTRANSFERASES SUPERFAMILY PROTEIN"/>
    <property type="match status" value="1"/>
</dbReference>
<organism evidence="7 8">
    <name type="scientific">Thermosynechococcus sichuanensis E542</name>
    <dbReference type="NCBI Taxonomy" id="2016101"/>
    <lineage>
        <taxon>Bacteria</taxon>
        <taxon>Bacillati</taxon>
        <taxon>Cyanobacteriota</taxon>
        <taxon>Cyanophyceae</taxon>
        <taxon>Acaryochloridales</taxon>
        <taxon>Thermosynechococcaceae</taxon>
        <taxon>Thermosynechococcus</taxon>
        <taxon>Thermosynechococcus sichuanensis</taxon>
    </lineage>
</organism>
<keyword evidence="3 6" id="KW-0489">Methyltransferase</keyword>
<dbReference type="Proteomes" id="UP000261812">
    <property type="component" value="Chromosome"/>
</dbReference>
<name>A0A7D6JJZ2_9CYAN</name>
<proteinExistence type="inferred from homology"/>
<protein>
    <recommendedName>
        <fullName evidence="6">Ribosomal RNA small subunit methyltransferase G</fullName>
        <ecNumber evidence="6">2.1.1.-</ecNumber>
    </recommendedName>
    <alternativeName>
        <fullName evidence="6">16S rRNA 7-methylguanosine methyltransferase</fullName>
        <shortName evidence="6">16S rRNA m7G methyltransferase</shortName>
    </alternativeName>
</protein>
<dbReference type="KEGG" id="tsq:D3A95_03305"/>
<reference evidence="8" key="1">
    <citation type="submission" date="2018-09" db="EMBL/GenBank/DDBJ databases">
        <title>Complete genome sequence of thermophilic cyanobacteria strain Thermosynechococcus elongatus PKUAC-SCTE542.</title>
        <authorList>
            <person name="Liang Y."/>
            <person name="Tang J."/>
            <person name="Daroch M."/>
        </authorList>
    </citation>
    <scope>NUCLEOTIDE SEQUENCE [LARGE SCALE GENOMIC DNA]</scope>
    <source>
        <strain evidence="8">E542</strain>
    </source>
</reference>
<evidence type="ECO:0000256" key="5">
    <source>
        <dbReference type="ARBA" id="ARBA00022691"/>
    </source>
</evidence>
<dbReference type="InterPro" id="IPR029063">
    <property type="entry name" value="SAM-dependent_MTases_sf"/>
</dbReference>
<dbReference type="HAMAP" id="MF_00074">
    <property type="entry name" value="16SrRNA_methyltr_G"/>
    <property type="match status" value="1"/>
</dbReference>
<sequence>MVMASPSPLLLAQFPWQETLQWHPTPQQQEQFQRFYGAILAANQGINLTRITAVTDFWEKHLWDSLRGILPWLQPIGEAPWGSKIQEVIDIGSGGGFPGVPVAIARPDWSVTLLEATQKKVKFLHSLPASVGLANIHPQWGRAEAHERRYDLALIRAVGDVARCCAYGLPLLRSGGILVLYRGQWSDKDTQHLETLLPRYRSQRLDLQAFTTPLSHAQRHCLYLQRQA</sequence>
<comment type="function">
    <text evidence="6">Specifically methylates the N7 position of a guanine in 16S rRNA.</text>
</comment>
<dbReference type="Pfam" id="PF02527">
    <property type="entry name" value="GidB"/>
    <property type="match status" value="1"/>
</dbReference>
<keyword evidence="5 6" id="KW-0949">S-adenosyl-L-methionine</keyword>
<feature type="binding site" evidence="6">
    <location>
        <begin position="115"/>
        <end position="117"/>
    </location>
    <ligand>
        <name>S-adenosyl-L-methionine</name>
        <dbReference type="ChEBI" id="CHEBI:59789"/>
    </ligand>
</feature>
<keyword evidence="2 6" id="KW-0698">rRNA processing</keyword>
<keyword evidence="4 6" id="KW-0808">Transferase</keyword>
<feature type="binding site" evidence="6">
    <location>
        <position position="92"/>
    </location>
    <ligand>
        <name>S-adenosyl-L-methionine</name>
        <dbReference type="ChEBI" id="CHEBI:59789"/>
    </ligand>
</feature>